<protein>
    <submittedName>
        <fullName evidence="1">Uncharacterized protein</fullName>
    </submittedName>
</protein>
<name>A0A813PZM4_9BILA</name>
<organism evidence="1 2">
    <name type="scientific">Brachionus calyciflorus</name>
    <dbReference type="NCBI Taxonomy" id="104777"/>
    <lineage>
        <taxon>Eukaryota</taxon>
        <taxon>Metazoa</taxon>
        <taxon>Spiralia</taxon>
        <taxon>Gnathifera</taxon>
        <taxon>Rotifera</taxon>
        <taxon>Eurotatoria</taxon>
        <taxon>Monogononta</taxon>
        <taxon>Pseudotrocha</taxon>
        <taxon>Ploima</taxon>
        <taxon>Brachionidae</taxon>
        <taxon>Brachionus</taxon>
    </lineage>
</organism>
<evidence type="ECO:0000313" key="1">
    <source>
        <dbReference type="EMBL" id="CAF0758330.1"/>
    </source>
</evidence>
<dbReference type="AlphaFoldDB" id="A0A813PZM4"/>
<comment type="caution">
    <text evidence="1">The sequence shown here is derived from an EMBL/GenBank/DDBJ whole genome shotgun (WGS) entry which is preliminary data.</text>
</comment>
<proteinExistence type="predicted"/>
<sequence length="75" mass="8524">MSRESLEEILVDTLNKFAVQKNLIGIKSLSESNKSLSSNSSSKSSLSTMMFSKNYNLQNDIPRSLLHRICHINMY</sequence>
<evidence type="ECO:0000313" key="2">
    <source>
        <dbReference type="Proteomes" id="UP000663879"/>
    </source>
</evidence>
<keyword evidence="2" id="KW-1185">Reference proteome</keyword>
<dbReference type="Proteomes" id="UP000663879">
    <property type="component" value="Unassembled WGS sequence"/>
</dbReference>
<accession>A0A813PZM4</accession>
<reference evidence="1" key="1">
    <citation type="submission" date="2021-02" db="EMBL/GenBank/DDBJ databases">
        <authorList>
            <person name="Nowell W R."/>
        </authorList>
    </citation>
    <scope>NUCLEOTIDE SEQUENCE</scope>
    <source>
        <strain evidence="1">Ploen Becks lab</strain>
    </source>
</reference>
<gene>
    <name evidence="1" type="ORF">OXX778_LOCUS4295</name>
</gene>
<dbReference type="EMBL" id="CAJNOC010000413">
    <property type="protein sequence ID" value="CAF0758330.1"/>
    <property type="molecule type" value="Genomic_DNA"/>
</dbReference>